<organism evidence="2 3">
    <name type="scientific">Mycena belliarum</name>
    <dbReference type="NCBI Taxonomy" id="1033014"/>
    <lineage>
        <taxon>Eukaryota</taxon>
        <taxon>Fungi</taxon>
        <taxon>Dikarya</taxon>
        <taxon>Basidiomycota</taxon>
        <taxon>Agaricomycotina</taxon>
        <taxon>Agaricomycetes</taxon>
        <taxon>Agaricomycetidae</taxon>
        <taxon>Agaricales</taxon>
        <taxon>Marasmiineae</taxon>
        <taxon>Mycenaceae</taxon>
        <taxon>Mycena</taxon>
    </lineage>
</organism>
<comment type="caution">
    <text evidence="2">The sequence shown here is derived from an EMBL/GenBank/DDBJ whole genome shotgun (WGS) entry which is preliminary data.</text>
</comment>
<keyword evidence="3" id="KW-1185">Reference proteome</keyword>
<proteinExistence type="predicted"/>
<sequence>MRRRPLGLCALETHGGQRGSERDAGFEPTPRYACVNVEHRARLTPPDAPRPPHRRDPPVPNPPPPLLPATPGDGDAQGTGLVLSRTARHSGEANAERVDSEPLRRPSRMTIVADGRVEPCRKREHGRSRPMPPRRRQDTLPEPGPERAAVSAPPPRYFARRRRPRLCRPLVARPRELKLAASPARRARARPRVKLRRGKNRLPRENSASGATLRGVGPGAARRARIARELAGHHMGRARADARRATNAEALAAGLDSARSRSERTRRRRTDPGGPPSALSSAVDNVDDAMGLRIAAPGTFRSAAPVAVQRSSCPSSAGRMRARLGKLRSRSPARYPRIESIGLEEGGVSVTSDSSREVCADARVLELVALDCRRRRWREFGAPLASCADARYAAFSSARGPCTGGVGAIPDS</sequence>
<name>A0AAD6XQK3_9AGAR</name>
<feature type="compositionally biased region" description="Basic residues" evidence="1">
    <location>
        <begin position="122"/>
        <end position="134"/>
    </location>
</feature>
<feature type="region of interest" description="Disordered" evidence="1">
    <location>
        <begin position="181"/>
        <end position="221"/>
    </location>
</feature>
<evidence type="ECO:0000313" key="2">
    <source>
        <dbReference type="EMBL" id="KAJ7085666.1"/>
    </source>
</evidence>
<feature type="compositionally biased region" description="Basic residues" evidence="1">
    <location>
        <begin position="185"/>
        <end position="201"/>
    </location>
</feature>
<reference evidence="2" key="1">
    <citation type="submission" date="2023-03" db="EMBL/GenBank/DDBJ databases">
        <title>Massive genome expansion in bonnet fungi (Mycena s.s.) driven by repeated elements and novel gene families across ecological guilds.</title>
        <authorList>
            <consortium name="Lawrence Berkeley National Laboratory"/>
            <person name="Harder C.B."/>
            <person name="Miyauchi S."/>
            <person name="Viragh M."/>
            <person name="Kuo A."/>
            <person name="Thoen E."/>
            <person name="Andreopoulos B."/>
            <person name="Lu D."/>
            <person name="Skrede I."/>
            <person name="Drula E."/>
            <person name="Henrissat B."/>
            <person name="Morin E."/>
            <person name="Kohler A."/>
            <person name="Barry K."/>
            <person name="LaButti K."/>
            <person name="Morin E."/>
            <person name="Salamov A."/>
            <person name="Lipzen A."/>
            <person name="Mereny Z."/>
            <person name="Hegedus B."/>
            <person name="Baldrian P."/>
            <person name="Stursova M."/>
            <person name="Weitz H."/>
            <person name="Taylor A."/>
            <person name="Grigoriev I.V."/>
            <person name="Nagy L.G."/>
            <person name="Martin F."/>
            <person name="Kauserud H."/>
        </authorList>
    </citation>
    <scope>NUCLEOTIDE SEQUENCE</scope>
    <source>
        <strain evidence="2">CBHHK173m</strain>
    </source>
</reference>
<dbReference type="Proteomes" id="UP001222325">
    <property type="component" value="Unassembled WGS sequence"/>
</dbReference>
<feature type="region of interest" description="Disordered" evidence="1">
    <location>
        <begin position="252"/>
        <end position="282"/>
    </location>
</feature>
<gene>
    <name evidence="2" type="ORF">B0H15DRAFT_950800</name>
</gene>
<dbReference type="AlphaFoldDB" id="A0AAD6XQK3"/>
<evidence type="ECO:0000313" key="3">
    <source>
        <dbReference type="Proteomes" id="UP001222325"/>
    </source>
</evidence>
<feature type="compositionally biased region" description="Basic and acidic residues" evidence="1">
    <location>
        <begin position="89"/>
        <end position="104"/>
    </location>
</feature>
<evidence type="ECO:0000256" key="1">
    <source>
        <dbReference type="SAM" id="MobiDB-lite"/>
    </source>
</evidence>
<feature type="region of interest" description="Disordered" evidence="1">
    <location>
        <begin position="1"/>
        <end position="155"/>
    </location>
</feature>
<feature type="compositionally biased region" description="Pro residues" evidence="1">
    <location>
        <begin position="58"/>
        <end position="68"/>
    </location>
</feature>
<accession>A0AAD6XQK3</accession>
<protein>
    <submittedName>
        <fullName evidence="2">Uncharacterized protein</fullName>
    </submittedName>
</protein>
<dbReference type="EMBL" id="JARJCN010000033">
    <property type="protein sequence ID" value="KAJ7085666.1"/>
    <property type="molecule type" value="Genomic_DNA"/>
</dbReference>